<gene>
    <name evidence="1" type="ORF">AN640_00390</name>
</gene>
<keyword evidence="2" id="KW-1185">Reference proteome</keyword>
<protein>
    <submittedName>
        <fullName evidence="1">Uncharacterized protein</fullName>
    </submittedName>
</protein>
<dbReference type="Proteomes" id="UP000188637">
    <property type="component" value="Unassembled WGS sequence"/>
</dbReference>
<dbReference type="EMBL" id="LJHD01000251">
    <property type="protein sequence ID" value="ONI39891.1"/>
    <property type="molecule type" value="Genomic_DNA"/>
</dbReference>
<evidence type="ECO:0000313" key="1">
    <source>
        <dbReference type="EMBL" id="ONI39891.1"/>
    </source>
</evidence>
<organism evidence="1 2">
    <name type="scientific">Candidatus Epulonipiscium fishelsonii</name>
    <dbReference type="NCBI Taxonomy" id="77094"/>
    <lineage>
        <taxon>Bacteria</taxon>
        <taxon>Bacillati</taxon>
        <taxon>Bacillota</taxon>
        <taxon>Clostridia</taxon>
        <taxon>Lachnospirales</taxon>
        <taxon>Lachnospiraceae</taxon>
        <taxon>Candidatus Epulonipiscium</taxon>
    </lineage>
</organism>
<comment type="caution">
    <text evidence="1">The sequence shown here is derived from an EMBL/GenBank/DDBJ whole genome shotgun (WGS) entry which is preliminary data.</text>
</comment>
<name>A0ACC8XBT5_9FIRM</name>
<reference evidence="1" key="1">
    <citation type="submission" date="2016-08" db="EMBL/GenBank/DDBJ databases">
        <authorList>
            <person name="Ngugi D.K."/>
            <person name="Miyake S."/>
            <person name="Stingl U."/>
        </authorList>
    </citation>
    <scope>NUCLEOTIDE SEQUENCE</scope>
    <source>
        <strain evidence="1">SCG-D08WGA-EpuloA1</strain>
    </source>
</reference>
<accession>A0ACC8XBT5</accession>
<sequence length="241" mass="26978">MEQIICTNLKIGYDKKPLINPINLVVSEGEYWCITGANGMGKTTFIKTLLKLIPSISGEIILANGLTQTDIGYLPQQKLHQKNFPASVEEIVISGNLNKSKLRWYYNKEEKASAKQNILKLGLKGLEKKSYNTLSGGQQQRVLLARALCATSKIIILDEPVSGLDPNVTQDMYDVIKKLNIEDKITILTISHDIKLATQDATHLLHFDEDGKYNIKHGCRQVSSSINNKEYYDEDNSLALL</sequence>
<proteinExistence type="predicted"/>
<evidence type="ECO:0000313" key="2">
    <source>
        <dbReference type="Proteomes" id="UP000188637"/>
    </source>
</evidence>